<evidence type="ECO:0000256" key="2">
    <source>
        <dbReference type="ARBA" id="ARBA00012741"/>
    </source>
</evidence>
<evidence type="ECO:0000256" key="3">
    <source>
        <dbReference type="SAM" id="MobiDB-lite"/>
    </source>
</evidence>
<dbReference type="Pfam" id="PF00128">
    <property type="entry name" value="Alpha-amylase"/>
    <property type="match status" value="1"/>
</dbReference>
<dbReference type="InterPro" id="IPR017853">
    <property type="entry name" value="GH"/>
</dbReference>
<reference evidence="6 7" key="1">
    <citation type="journal article" date="2022" name="Allergy">
        <title>Genome assembly and annotation of Periplaneta americana reveal a comprehensive cockroach allergen profile.</title>
        <authorList>
            <person name="Wang L."/>
            <person name="Xiong Q."/>
            <person name="Saelim N."/>
            <person name="Wang L."/>
            <person name="Nong W."/>
            <person name="Wan A.T."/>
            <person name="Shi M."/>
            <person name="Liu X."/>
            <person name="Cao Q."/>
            <person name="Hui J.H.L."/>
            <person name="Sookrung N."/>
            <person name="Leung T.F."/>
            <person name="Tungtrongchitr A."/>
            <person name="Tsui S.K.W."/>
        </authorList>
    </citation>
    <scope>NUCLEOTIDE SEQUENCE [LARGE SCALE GENOMIC DNA]</scope>
    <source>
        <tissue evidence="6">Whole body-01</tissue>
    </source>
</reference>
<accession>A0ABQ8SR19</accession>
<dbReference type="PANTHER" id="PTHR10357">
    <property type="entry name" value="ALPHA-AMYLASE FAMILY MEMBER"/>
    <property type="match status" value="1"/>
</dbReference>
<sequence length="753" mass="84866">MEGDKENPKDMADGNIQLVEKQGGDHLPENSTMLKENGEPDDGAEEKLVAEDGALKTNKDASEVKFISMDSQNGDAKIDIENMKLAFAGMGKEELMKFANDPFWVRLRWFLFIFFWLLWAAMLAGAIAIIVMAPKCAAPAPLKWWEQSPLYQVFVPAFKDGGEKQDGRGDLKGLQSKLDYIGGLGIKGVAISPILKLSEGGPDEAVEDFKDVDPKFGTLAEFDALLSAMKDKGLHLVMSFIPNHTSKKHPWFVSSEKNEVEYRDYYVWSSGSGSFDPDGKRKPPNNWKSVTGDSAWTWSDVRKAFYLHQFSVDEPDLNFTNPSVIEEFKDIFKFWLDRGVSGLQLEKVEYLLEDPKKQDESINRQPGPIHDEYEFYLHTKTLNYPGIVDVLLEWKSIFQNYTDGSKMFSIAGNLSIDSIVDKTSNSSRVAVDMLQTSILFSHLKNGFTASELNRTVFKYFEKLPGGVRPTWQLSSSVSSRVPSRLSADYVDGLNMVAMLLPGTPITLYGEEIGMEDASSKVKNPARCVMSWSNATNAGFSESESPAYPTSSNYEYANVEAESETSGSSLSVYKELVTARNSPSIMYGDREYADISNGTVFAITRYLARKLVADDDDLFSRLIFSNKATFHMSGKINKHNCRVWGTQKPHRIIEHERDSPKVNVFCALSQRKLYGPFFFIEATVTGHSYMDMLEQWLVPQLRQDLDDDFIFQQDGIPPHFHDAVCAYLNTEMSDRWIGCAFHDMVTKVTQYDCM</sequence>
<dbReference type="InterPro" id="IPR045857">
    <property type="entry name" value="O16G_dom_2"/>
</dbReference>
<evidence type="ECO:0000313" key="6">
    <source>
        <dbReference type="EMBL" id="KAJ4436647.1"/>
    </source>
</evidence>
<keyword evidence="4" id="KW-1133">Transmembrane helix</keyword>
<name>A0ABQ8SR19_PERAM</name>
<dbReference type="Gene3D" id="3.30.420.10">
    <property type="entry name" value="Ribonuclease H-like superfamily/Ribonuclease H"/>
    <property type="match status" value="1"/>
</dbReference>
<evidence type="ECO:0000256" key="4">
    <source>
        <dbReference type="SAM" id="Phobius"/>
    </source>
</evidence>
<dbReference type="EC" id="3.2.1.20" evidence="2"/>
<comment type="caution">
    <text evidence="6">The sequence shown here is derived from an EMBL/GenBank/DDBJ whole genome shotgun (WGS) entry which is preliminary data.</text>
</comment>
<dbReference type="InterPro" id="IPR006047">
    <property type="entry name" value="GH13_cat_dom"/>
</dbReference>
<dbReference type="Gene3D" id="3.20.20.80">
    <property type="entry name" value="Glycosidases"/>
    <property type="match status" value="2"/>
</dbReference>
<dbReference type="Proteomes" id="UP001148838">
    <property type="component" value="Unassembled WGS sequence"/>
</dbReference>
<dbReference type="EMBL" id="JAJSOF020000021">
    <property type="protein sequence ID" value="KAJ4436647.1"/>
    <property type="molecule type" value="Genomic_DNA"/>
</dbReference>
<feature type="region of interest" description="Disordered" evidence="3">
    <location>
        <begin position="21"/>
        <end position="44"/>
    </location>
</feature>
<feature type="transmembrane region" description="Helical" evidence="4">
    <location>
        <begin position="109"/>
        <end position="133"/>
    </location>
</feature>
<keyword evidence="4" id="KW-0472">Membrane</keyword>
<comment type="catalytic activity">
    <reaction evidence="1">
        <text>Hydrolysis of terminal, non-reducing (1-&gt;4)-linked alpha-D-glucose residues with release of alpha-D-glucose.</text>
        <dbReference type="EC" id="3.2.1.20"/>
    </reaction>
</comment>
<dbReference type="InterPro" id="IPR036397">
    <property type="entry name" value="RNaseH_sf"/>
</dbReference>
<keyword evidence="7" id="KW-1185">Reference proteome</keyword>
<dbReference type="InterPro" id="IPR031984">
    <property type="entry name" value="SLC3A2_N"/>
</dbReference>
<gene>
    <name evidence="6" type="ORF">ANN_16778</name>
</gene>
<dbReference type="SMART" id="SM00642">
    <property type="entry name" value="Aamy"/>
    <property type="match status" value="1"/>
</dbReference>
<evidence type="ECO:0000256" key="1">
    <source>
        <dbReference type="ARBA" id="ARBA00001657"/>
    </source>
</evidence>
<proteinExistence type="predicted"/>
<dbReference type="Gene3D" id="3.90.400.10">
    <property type="entry name" value="Oligo-1,6-glucosidase, Domain 2"/>
    <property type="match status" value="1"/>
</dbReference>
<feature type="domain" description="Glycosyl hydrolase family 13 catalytic" evidence="5">
    <location>
        <begin position="152"/>
        <end position="579"/>
    </location>
</feature>
<keyword evidence="4" id="KW-0812">Transmembrane</keyword>
<protein>
    <recommendedName>
        <fullName evidence="2">alpha-glucosidase</fullName>
        <ecNumber evidence="2">3.2.1.20</ecNumber>
    </recommendedName>
</protein>
<dbReference type="Pfam" id="PF16028">
    <property type="entry name" value="SLC3A2_N"/>
    <property type="match status" value="1"/>
</dbReference>
<evidence type="ECO:0000313" key="7">
    <source>
        <dbReference type="Proteomes" id="UP001148838"/>
    </source>
</evidence>
<organism evidence="6 7">
    <name type="scientific">Periplaneta americana</name>
    <name type="common">American cockroach</name>
    <name type="synonym">Blatta americana</name>
    <dbReference type="NCBI Taxonomy" id="6978"/>
    <lineage>
        <taxon>Eukaryota</taxon>
        <taxon>Metazoa</taxon>
        <taxon>Ecdysozoa</taxon>
        <taxon>Arthropoda</taxon>
        <taxon>Hexapoda</taxon>
        <taxon>Insecta</taxon>
        <taxon>Pterygota</taxon>
        <taxon>Neoptera</taxon>
        <taxon>Polyneoptera</taxon>
        <taxon>Dictyoptera</taxon>
        <taxon>Blattodea</taxon>
        <taxon>Blattoidea</taxon>
        <taxon>Blattidae</taxon>
        <taxon>Blattinae</taxon>
        <taxon>Periplaneta</taxon>
    </lineage>
</organism>
<evidence type="ECO:0000259" key="5">
    <source>
        <dbReference type="SMART" id="SM00642"/>
    </source>
</evidence>
<dbReference type="PANTHER" id="PTHR10357:SF179">
    <property type="entry name" value="NEUTRAL AND BASIC AMINO ACID TRANSPORT PROTEIN RBAT"/>
    <property type="match status" value="1"/>
</dbReference>
<dbReference type="SUPFAM" id="SSF51445">
    <property type="entry name" value="(Trans)glycosidases"/>
    <property type="match status" value="1"/>
</dbReference>